<keyword evidence="1" id="KW-0472">Membrane</keyword>
<keyword evidence="1" id="KW-0812">Transmembrane</keyword>
<dbReference type="EMBL" id="MWQY01000013">
    <property type="protein sequence ID" value="ORC34492.1"/>
    <property type="molecule type" value="Genomic_DNA"/>
</dbReference>
<proteinExistence type="predicted"/>
<feature type="transmembrane region" description="Helical" evidence="1">
    <location>
        <begin position="163"/>
        <end position="184"/>
    </location>
</feature>
<feature type="transmembrane region" description="Helical" evidence="1">
    <location>
        <begin position="190"/>
        <end position="209"/>
    </location>
</feature>
<dbReference type="Proteomes" id="UP000192343">
    <property type="component" value="Unassembled WGS sequence"/>
</dbReference>
<keyword evidence="3" id="KW-1185">Reference proteome</keyword>
<reference evidence="2 3" key="1">
    <citation type="submission" date="2017-03" db="EMBL/GenBank/DDBJ databases">
        <title>Draft Genome sequence of Marispirochaeta sp. strain JC444.</title>
        <authorList>
            <person name="Shivani Y."/>
            <person name="Subhash Y."/>
            <person name="Sasikala C."/>
            <person name="Ramana C."/>
        </authorList>
    </citation>
    <scope>NUCLEOTIDE SEQUENCE [LARGE SCALE GENOMIC DNA]</scope>
    <source>
        <strain evidence="2 3">JC444</strain>
    </source>
</reference>
<feature type="transmembrane region" description="Helical" evidence="1">
    <location>
        <begin position="122"/>
        <end position="142"/>
    </location>
</feature>
<evidence type="ECO:0008006" key="4">
    <source>
        <dbReference type="Google" id="ProtNLM"/>
    </source>
</evidence>
<feature type="transmembrane region" description="Helical" evidence="1">
    <location>
        <begin position="43"/>
        <end position="67"/>
    </location>
</feature>
<accession>A0A1Y1RXS9</accession>
<sequence>MLGFCIKKTFFDIWDNLFLLLLINIGFILMLGVVIYLPSLLSFSPFLSIFGLSLGILLFSVYLGGAVKMTKEMSDFRSVSISSLPRYIRDNLIPSLAIGGIAILQVVLFSVIFPFYMNIGGIIGLGVASLLFWTSFIWWLASQYYWPLYCRLERNIGKSLKKSVLLFFDNTGFTLFLGLGSLFLLVISGFTAFLVPGFAAILLWHQVAFKLRLYKYDYLEENPGADRKRIPWAVLVQEDREKLGPRSLKGMIFPWKE</sequence>
<evidence type="ECO:0000313" key="3">
    <source>
        <dbReference type="Proteomes" id="UP000192343"/>
    </source>
</evidence>
<protein>
    <recommendedName>
        <fullName evidence="4">DUF975 family protein</fullName>
    </recommendedName>
</protein>
<comment type="caution">
    <text evidence="2">The sequence shown here is derived from an EMBL/GenBank/DDBJ whole genome shotgun (WGS) entry which is preliminary data.</text>
</comment>
<dbReference type="RefSeq" id="WP_083051339.1">
    <property type="nucleotide sequence ID" value="NZ_MWQY01000013.1"/>
</dbReference>
<evidence type="ECO:0000256" key="1">
    <source>
        <dbReference type="SAM" id="Phobius"/>
    </source>
</evidence>
<name>A0A1Y1RXS9_9SPIO</name>
<feature type="transmembrane region" description="Helical" evidence="1">
    <location>
        <begin position="17"/>
        <end position="37"/>
    </location>
</feature>
<feature type="transmembrane region" description="Helical" evidence="1">
    <location>
        <begin position="92"/>
        <end position="116"/>
    </location>
</feature>
<gene>
    <name evidence="2" type="ORF">B4O97_12690</name>
</gene>
<dbReference type="AlphaFoldDB" id="A0A1Y1RXS9"/>
<organism evidence="2 3">
    <name type="scientific">Marispirochaeta aestuarii</name>
    <dbReference type="NCBI Taxonomy" id="1963862"/>
    <lineage>
        <taxon>Bacteria</taxon>
        <taxon>Pseudomonadati</taxon>
        <taxon>Spirochaetota</taxon>
        <taxon>Spirochaetia</taxon>
        <taxon>Spirochaetales</taxon>
        <taxon>Spirochaetaceae</taxon>
        <taxon>Marispirochaeta</taxon>
    </lineage>
</organism>
<keyword evidence="1" id="KW-1133">Transmembrane helix</keyword>
<evidence type="ECO:0000313" key="2">
    <source>
        <dbReference type="EMBL" id="ORC34492.1"/>
    </source>
</evidence>
<dbReference type="OrthoDB" id="360806at2"/>